<dbReference type="InterPro" id="IPR046288">
    <property type="entry name" value="DUF6325"/>
</dbReference>
<dbReference type="Proteomes" id="UP000629365">
    <property type="component" value="Unassembled WGS sequence"/>
</dbReference>
<name>A0ABQ1RT73_9MICO</name>
<accession>A0ABQ1RT73</accession>
<dbReference type="Pfam" id="PF19850">
    <property type="entry name" value="DUF6325"/>
    <property type="match status" value="1"/>
</dbReference>
<sequence length="161" mass="17205">MRDLNIPNATEERNQIHMTDFRYGPVELHLVGFEGDRPDPRTLAALGQLLGTGEIRLLDFIIVSKAEDGTVAIVEIEEDADGSGFEELEILSAGLVGEEDIDDFAAQIPPGSSAALIALELAFARTLAENLTAGGGVVLRTERVPAPIVNALLDVVEQEGE</sequence>
<gene>
    <name evidence="1" type="ORF">GCM10007269_25550</name>
</gene>
<organism evidence="1 2">
    <name type="scientific">Microbacterium murale</name>
    <dbReference type="NCBI Taxonomy" id="1081040"/>
    <lineage>
        <taxon>Bacteria</taxon>
        <taxon>Bacillati</taxon>
        <taxon>Actinomycetota</taxon>
        <taxon>Actinomycetes</taxon>
        <taxon>Micrococcales</taxon>
        <taxon>Microbacteriaceae</taxon>
        <taxon>Microbacterium</taxon>
    </lineage>
</organism>
<comment type="caution">
    <text evidence="1">The sequence shown here is derived from an EMBL/GenBank/DDBJ whole genome shotgun (WGS) entry which is preliminary data.</text>
</comment>
<dbReference type="EMBL" id="BMCM01000004">
    <property type="protein sequence ID" value="GGD81680.1"/>
    <property type="molecule type" value="Genomic_DNA"/>
</dbReference>
<evidence type="ECO:0000313" key="2">
    <source>
        <dbReference type="Proteomes" id="UP000629365"/>
    </source>
</evidence>
<evidence type="ECO:0008006" key="3">
    <source>
        <dbReference type="Google" id="ProtNLM"/>
    </source>
</evidence>
<reference evidence="2" key="1">
    <citation type="journal article" date="2019" name="Int. J. Syst. Evol. Microbiol.">
        <title>The Global Catalogue of Microorganisms (GCM) 10K type strain sequencing project: providing services to taxonomists for standard genome sequencing and annotation.</title>
        <authorList>
            <consortium name="The Broad Institute Genomics Platform"/>
            <consortium name="The Broad Institute Genome Sequencing Center for Infectious Disease"/>
            <person name="Wu L."/>
            <person name="Ma J."/>
        </authorList>
    </citation>
    <scope>NUCLEOTIDE SEQUENCE [LARGE SCALE GENOMIC DNA]</scope>
    <source>
        <strain evidence="2">CCM 7640</strain>
    </source>
</reference>
<protein>
    <recommendedName>
        <fullName evidence="3">DUF1269 domain-containing protein</fullName>
    </recommendedName>
</protein>
<proteinExistence type="predicted"/>
<evidence type="ECO:0000313" key="1">
    <source>
        <dbReference type="EMBL" id="GGD81680.1"/>
    </source>
</evidence>
<keyword evidence="2" id="KW-1185">Reference proteome</keyword>